<proteinExistence type="inferred from homology"/>
<dbReference type="SMART" id="SM00904">
    <property type="entry name" value="Flavokinase"/>
    <property type="match status" value="1"/>
</dbReference>
<dbReference type="SUPFAM" id="SSF52374">
    <property type="entry name" value="Nucleotidylyl transferase"/>
    <property type="match status" value="1"/>
</dbReference>
<dbReference type="GO" id="GO:0006747">
    <property type="term" value="P:FAD biosynthetic process"/>
    <property type="evidence" value="ECO:0007669"/>
    <property type="project" value="UniProtKB-UniRule"/>
</dbReference>
<dbReference type="PANTHER" id="PTHR22749">
    <property type="entry name" value="RIBOFLAVIN KINASE/FMN ADENYLYLTRANSFERASE"/>
    <property type="match status" value="1"/>
</dbReference>
<evidence type="ECO:0000256" key="4">
    <source>
        <dbReference type="ARBA" id="ARBA00022630"/>
    </source>
</evidence>
<keyword evidence="9 15" id="KW-0418">Kinase</keyword>
<dbReference type="CDD" id="cd02064">
    <property type="entry name" value="FAD_synthetase_N"/>
    <property type="match status" value="1"/>
</dbReference>
<evidence type="ECO:0000256" key="13">
    <source>
        <dbReference type="ARBA" id="ARBA00047880"/>
    </source>
</evidence>
<reference evidence="19" key="1">
    <citation type="submission" date="2016-01" db="EMBL/GenBank/DDBJ databases">
        <authorList>
            <person name="Mitreva M."/>
            <person name="Pepin K.H."/>
            <person name="Mihindukulasuriya K.A."/>
            <person name="Fulton R."/>
            <person name="Fronick C."/>
            <person name="O'Laughlin M."/>
            <person name="Miner T."/>
            <person name="Herter B."/>
            <person name="Rosa B.A."/>
            <person name="Cordes M."/>
            <person name="Tomlinson C."/>
            <person name="Wollam A."/>
            <person name="Palsikar V.B."/>
            <person name="Mardis E.R."/>
            <person name="Wilson R.K."/>
        </authorList>
    </citation>
    <scope>NUCLEOTIDE SEQUENCE [LARGE SCALE GENOMIC DNA]</scope>
    <source>
        <strain evidence="19">KA00182</strain>
    </source>
</reference>
<dbReference type="FunFam" id="2.40.30.30:FF:000003">
    <property type="entry name" value="Riboflavin biosynthesis protein"/>
    <property type="match status" value="1"/>
</dbReference>
<dbReference type="Pfam" id="PF06574">
    <property type="entry name" value="FAD_syn"/>
    <property type="match status" value="1"/>
</dbReference>
<evidence type="ECO:0000256" key="9">
    <source>
        <dbReference type="ARBA" id="ARBA00022777"/>
    </source>
</evidence>
<sequence length="311" mass="35102">MEIFHSFQEVKGCQHAVVALGTFDGVHMGHQKVMQKAIEEADMKGYKSVVVTFSGHPLSVLQPDKEPVRLATMAQKIQYIQDVGIDVLVILPLSWTLLNETPQSFCQQLYKTFLPSAIVVGTNFTYGAGADGNTDTLRAFMELVQVPVYVLPLVSFDKNNMPVSSTIIRQLIQDGKLEETTHLLGRPFSIVGTVVTGDKRGRTIGFPTANMHIEKNMAVPADGVYVSEVKHQGILLPAMTNVGENPTFANQYRRIETYILDWHGDIYGQDMELHFLKRLRGEERFHSVEELVACMKQDEEKVRNYFRQRSR</sequence>
<dbReference type="GO" id="GO:0008531">
    <property type="term" value="F:riboflavin kinase activity"/>
    <property type="evidence" value="ECO:0007669"/>
    <property type="project" value="UniProtKB-UniRule"/>
</dbReference>
<dbReference type="NCBIfam" id="TIGR00083">
    <property type="entry name" value="ribF"/>
    <property type="match status" value="1"/>
</dbReference>
<dbReference type="InterPro" id="IPR015865">
    <property type="entry name" value="Riboflavin_kinase_bac/euk"/>
</dbReference>
<dbReference type="InterPro" id="IPR014729">
    <property type="entry name" value="Rossmann-like_a/b/a_fold"/>
</dbReference>
<dbReference type="Proteomes" id="UP000242958">
    <property type="component" value="Unassembled WGS sequence"/>
</dbReference>
<dbReference type="UniPathway" id="UPA00277">
    <property type="reaction ID" value="UER00407"/>
</dbReference>
<dbReference type="RefSeq" id="WP_062485715.1">
    <property type="nucleotide sequence ID" value="NZ_KQ960952.1"/>
</dbReference>
<evidence type="ECO:0000256" key="14">
    <source>
        <dbReference type="ARBA" id="ARBA00049494"/>
    </source>
</evidence>
<evidence type="ECO:0000256" key="5">
    <source>
        <dbReference type="ARBA" id="ARBA00022643"/>
    </source>
</evidence>
<evidence type="ECO:0000256" key="15">
    <source>
        <dbReference type="PIRNR" id="PIRNR004491"/>
    </source>
</evidence>
<dbReference type="EMBL" id="LSDT01000043">
    <property type="protein sequence ID" value="KXB90894.1"/>
    <property type="molecule type" value="Genomic_DNA"/>
</dbReference>
<evidence type="ECO:0000256" key="3">
    <source>
        <dbReference type="ARBA" id="ARBA00005201"/>
    </source>
</evidence>
<comment type="similarity">
    <text evidence="15">Belongs to the ribF family.</text>
</comment>
<evidence type="ECO:0000256" key="7">
    <source>
        <dbReference type="ARBA" id="ARBA00022695"/>
    </source>
</evidence>
<comment type="catalytic activity">
    <reaction evidence="14 15">
        <text>FMN + ATP + H(+) = FAD + diphosphate</text>
        <dbReference type="Rhea" id="RHEA:17237"/>
        <dbReference type="ChEBI" id="CHEBI:15378"/>
        <dbReference type="ChEBI" id="CHEBI:30616"/>
        <dbReference type="ChEBI" id="CHEBI:33019"/>
        <dbReference type="ChEBI" id="CHEBI:57692"/>
        <dbReference type="ChEBI" id="CHEBI:58210"/>
        <dbReference type="EC" id="2.7.7.2"/>
    </reaction>
</comment>
<dbReference type="UniPathway" id="UPA00276">
    <property type="reaction ID" value="UER00406"/>
</dbReference>
<evidence type="ECO:0000256" key="8">
    <source>
        <dbReference type="ARBA" id="ARBA00022741"/>
    </source>
</evidence>
<comment type="caution">
    <text evidence="17">The sequence shown here is derived from an EMBL/GenBank/DDBJ whole genome shotgun (WGS) entry which is preliminary data.</text>
</comment>
<dbReference type="Gene3D" id="2.40.30.30">
    <property type="entry name" value="Riboflavin kinase-like"/>
    <property type="match status" value="1"/>
</dbReference>
<keyword evidence="6 15" id="KW-0808">Transferase</keyword>
<comment type="catalytic activity">
    <reaction evidence="13 15">
        <text>riboflavin + ATP = FMN + ADP + H(+)</text>
        <dbReference type="Rhea" id="RHEA:14357"/>
        <dbReference type="ChEBI" id="CHEBI:15378"/>
        <dbReference type="ChEBI" id="CHEBI:30616"/>
        <dbReference type="ChEBI" id="CHEBI:57986"/>
        <dbReference type="ChEBI" id="CHEBI:58210"/>
        <dbReference type="ChEBI" id="CHEBI:456216"/>
        <dbReference type="EC" id="2.7.1.26"/>
    </reaction>
</comment>
<protein>
    <recommendedName>
        <fullName evidence="15">Riboflavin biosynthesis protein</fullName>
    </recommendedName>
    <domain>
        <recommendedName>
            <fullName evidence="15">Riboflavin kinase</fullName>
            <ecNumber evidence="15">2.7.1.26</ecNumber>
        </recommendedName>
        <alternativeName>
            <fullName evidence="15">Flavokinase</fullName>
        </alternativeName>
    </domain>
    <domain>
        <recommendedName>
            <fullName evidence="15">FMN adenylyltransferase</fullName>
            <ecNumber evidence="15">2.7.7.2</ecNumber>
        </recommendedName>
        <alternativeName>
            <fullName evidence="15">FAD pyrophosphorylase</fullName>
        </alternativeName>
        <alternativeName>
            <fullName evidence="15">FAD synthase</fullName>
        </alternativeName>
    </domain>
</protein>
<evidence type="ECO:0000259" key="16">
    <source>
        <dbReference type="SMART" id="SM00904"/>
    </source>
</evidence>
<evidence type="ECO:0000313" key="20">
    <source>
        <dbReference type="Proteomes" id="UP000242958"/>
    </source>
</evidence>
<comment type="function">
    <text evidence="1">Catalyzes the phosphorylation of riboflavin to FMN followed by the adenylation of FMN to FAD.</text>
</comment>
<dbReference type="InterPro" id="IPR002606">
    <property type="entry name" value="Riboflavin_kinase_bac"/>
</dbReference>
<dbReference type="InterPro" id="IPR015864">
    <property type="entry name" value="FAD_synthase"/>
</dbReference>
<dbReference type="NCBIfam" id="NF004162">
    <property type="entry name" value="PRK05627.1-5"/>
    <property type="match status" value="1"/>
</dbReference>
<dbReference type="SUPFAM" id="SSF82114">
    <property type="entry name" value="Riboflavin kinase-like"/>
    <property type="match status" value="1"/>
</dbReference>
<keyword evidence="19" id="KW-1185">Reference proteome</keyword>
<evidence type="ECO:0000256" key="1">
    <source>
        <dbReference type="ARBA" id="ARBA00002121"/>
    </source>
</evidence>
<dbReference type="GO" id="GO:0009231">
    <property type="term" value="P:riboflavin biosynthetic process"/>
    <property type="evidence" value="ECO:0007669"/>
    <property type="project" value="InterPro"/>
</dbReference>
<keyword evidence="11 15" id="KW-0067">ATP-binding</keyword>
<evidence type="ECO:0000313" key="19">
    <source>
        <dbReference type="Proteomes" id="UP000070160"/>
    </source>
</evidence>
<dbReference type="InterPro" id="IPR023468">
    <property type="entry name" value="Riboflavin_kinase"/>
</dbReference>
<evidence type="ECO:0000256" key="12">
    <source>
        <dbReference type="ARBA" id="ARBA00023268"/>
    </source>
</evidence>
<dbReference type="InterPro" id="IPR023465">
    <property type="entry name" value="Riboflavin_kinase_dom_sf"/>
</dbReference>
<name>A0A134CFL2_9FIRM</name>
<keyword evidence="5 15" id="KW-0288">FMN</keyword>
<dbReference type="PATRIC" id="fig|1588748.3.peg.939"/>
<feature type="domain" description="Riboflavin kinase" evidence="16">
    <location>
        <begin position="183"/>
        <end position="307"/>
    </location>
</feature>
<dbReference type="EC" id="2.7.1.26" evidence="15"/>
<evidence type="ECO:0000256" key="11">
    <source>
        <dbReference type="ARBA" id="ARBA00022840"/>
    </source>
</evidence>
<keyword evidence="10 15" id="KW-0274">FAD</keyword>
<dbReference type="GO" id="GO:0009398">
    <property type="term" value="P:FMN biosynthetic process"/>
    <property type="evidence" value="ECO:0007669"/>
    <property type="project" value="UniProtKB-UniRule"/>
</dbReference>
<dbReference type="Proteomes" id="UP000070160">
    <property type="component" value="Unassembled WGS sequence"/>
</dbReference>
<dbReference type="PIRSF" id="PIRSF004491">
    <property type="entry name" value="FAD_Synth"/>
    <property type="match status" value="1"/>
</dbReference>
<evidence type="ECO:0000256" key="2">
    <source>
        <dbReference type="ARBA" id="ARBA00004726"/>
    </source>
</evidence>
<dbReference type="NCBIfam" id="NF004160">
    <property type="entry name" value="PRK05627.1-3"/>
    <property type="match status" value="1"/>
</dbReference>
<accession>A0A2J8BCS0</accession>
<keyword evidence="12" id="KW-0511">Multifunctional enzyme</keyword>
<evidence type="ECO:0000313" key="18">
    <source>
        <dbReference type="EMBL" id="PNH22567.1"/>
    </source>
</evidence>
<dbReference type="EC" id="2.7.7.2" evidence="15"/>
<reference evidence="18 20" key="3">
    <citation type="submission" date="2017-05" db="EMBL/GenBank/DDBJ databases">
        <authorList>
            <person name="Song R."/>
            <person name="Chenine A.L."/>
            <person name="Ruprecht R.M."/>
        </authorList>
    </citation>
    <scope>NUCLEOTIDE SEQUENCE [LARGE SCALE GENOMIC DNA]</scope>
    <source>
        <strain evidence="18 20">KA00229</strain>
    </source>
</reference>
<dbReference type="GO" id="GO:0003919">
    <property type="term" value="F:FMN adenylyltransferase activity"/>
    <property type="evidence" value="ECO:0007669"/>
    <property type="project" value="UniProtKB-UniRule"/>
</dbReference>
<gene>
    <name evidence="18" type="ORF">CAL30_00995</name>
    <name evidence="17" type="ORF">HMPREF3182_00976</name>
</gene>
<comment type="pathway">
    <text evidence="2 15">Cofactor biosynthesis; FAD biosynthesis; FAD from FMN: step 1/1.</text>
</comment>
<dbReference type="Gene3D" id="3.40.50.620">
    <property type="entry name" value="HUPs"/>
    <property type="match status" value="1"/>
</dbReference>
<keyword evidence="7 15" id="KW-0548">Nucleotidyltransferase</keyword>
<keyword evidence="8 15" id="KW-0547">Nucleotide-binding</keyword>
<dbReference type="PANTHER" id="PTHR22749:SF6">
    <property type="entry name" value="RIBOFLAVIN KINASE"/>
    <property type="match status" value="1"/>
</dbReference>
<dbReference type="EMBL" id="NFMF01000001">
    <property type="protein sequence ID" value="PNH22567.1"/>
    <property type="molecule type" value="Genomic_DNA"/>
</dbReference>
<comment type="pathway">
    <text evidence="3 15">Cofactor biosynthesis; FMN biosynthesis; FMN from riboflavin (ATP route): step 1/1.</text>
</comment>
<evidence type="ECO:0000313" key="17">
    <source>
        <dbReference type="EMBL" id="KXB90894.1"/>
    </source>
</evidence>
<reference evidence="17" key="2">
    <citation type="submission" date="2016-01" db="EMBL/GenBank/DDBJ databases">
        <authorList>
            <person name="Oliw E.H."/>
        </authorList>
    </citation>
    <scope>NUCLEOTIDE SEQUENCE [LARGE SCALE GENOMIC DNA]</scope>
    <source>
        <strain evidence="17">KA00182</strain>
    </source>
</reference>
<dbReference type="Pfam" id="PF01687">
    <property type="entry name" value="Flavokinase"/>
    <property type="match status" value="1"/>
</dbReference>
<evidence type="ECO:0000256" key="6">
    <source>
        <dbReference type="ARBA" id="ARBA00022679"/>
    </source>
</evidence>
<dbReference type="GO" id="GO:0005524">
    <property type="term" value="F:ATP binding"/>
    <property type="evidence" value="ECO:0007669"/>
    <property type="project" value="UniProtKB-UniRule"/>
</dbReference>
<evidence type="ECO:0000256" key="10">
    <source>
        <dbReference type="ARBA" id="ARBA00022827"/>
    </source>
</evidence>
<keyword evidence="4 15" id="KW-0285">Flavoprotein</keyword>
<dbReference type="STRING" id="1588748.HMPREF3182_00976"/>
<accession>A0A134CFL2</accession>
<dbReference type="AlphaFoldDB" id="A0A134CFL2"/>
<organism evidence="17 19">
    <name type="scientific">Megasphaera hutchinsoni</name>
    <dbReference type="NCBI Taxonomy" id="1588748"/>
    <lineage>
        <taxon>Bacteria</taxon>
        <taxon>Bacillati</taxon>
        <taxon>Bacillota</taxon>
        <taxon>Negativicutes</taxon>
        <taxon>Veillonellales</taxon>
        <taxon>Veillonellaceae</taxon>
        <taxon>Megasphaera</taxon>
    </lineage>
</organism>
<dbReference type="FunFam" id="3.40.50.620:FF:000021">
    <property type="entry name" value="Riboflavin biosynthesis protein"/>
    <property type="match status" value="1"/>
</dbReference>